<organism evidence="1 2">
    <name type="scientific">Trichormus variabilis N2B</name>
    <dbReference type="NCBI Taxonomy" id="2681315"/>
    <lineage>
        <taxon>Bacteria</taxon>
        <taxon>Bacillati</taxon>
        <taxon>Cyanobacteriota</taxon>
        <taxon>Cyanophyceae</taxon>
        <taxon>Nostocales</taxon>
        <taxon>Nostocaceae</taxon>
        <taxon>Trichormus</taxon>
    </lineage>
</organism>
<gene>
    <name evidence="1" type="ORF">GNE12_06045</name>
</gene>
<dbReference type="EMBL" id="JACKZP010000014">
    <property type="protein sequence ID" value="MBC1301475.1"/>
    <property type="molecule type" value="Genomic_DNA"/>
</dbReference>
<dbReference type="Proteomes" id="UP000570851">
    <property type="component" value="Unassembled WGS sequence"/>
</dbReference>
<dbReference type="GeneID" id="58726385"/>
<comment type="caution">
    <text evidence="1">The sequence shown here is derived from an EMBL/GenBank/DDBJ whole genome shotgun (WGS) entry which is preliminary data.</text>
</comment>
<proteinExistence type="predicted"/>
<protein>
    <submittedName>
        <fullName evidence="1">Uncharacterized protein</fullName>
    </submittedName>
</protein>
<keyword evidence="2" id="KW-1185">Reference proteome</keyword>
<name>A0ABR6S506_ANAVA</name>
<sequence length="66" mass="7152">MRLFAGEGYEGVMVARIVLYPHGCKIAQTSGLSLEQVSSLAQEQLLIFTETTVLAPDTEELPLSAQ</sequence>
<reference evidence="1 2" key="1">
    <citation type="submission" date="2019-11" db="EMBL/GenBank/DDBJ databases">
        <title>Comparison of genomes from free-living endosymbiotic cyanobacteria isolated from Azolla.</title>
        <authorList>
            <person name="Thiel T."/>
            <person name="Pratte B."/>
        </authorList>
    </citation>
    <scope>NUCLEOTIDE SEQUENCE [LARGE SCALE GENOMIC DNA]</scope>
    <source>
        <strain evidence="1 2">N2B</strain>
    </source>
</reference>
<evidence type="ECO:0000313" key="1">
    <source>
        <dbReference type="EMBL" id="MBC1301475.1"/>
    </source>
</evidence>
<evidence type="ECO:0000313" key="2">
    <source>
        <dbReference type="Proteomes" id="UP000570851"/>
    </source>
</evidence>
<accession>A0ABR6S506</accession>
<dbReference type="RefSeq" id="WP_153228387.1">
    <property type="nucleotide sequence ID" value="NZ_JACKZP010000014.1"/>
</dbReference>